<keyword evidence="3" id="KW-1185">Reference proteome</keyword>
<dbReference type="AlphaFoldDB" id="A0AAD5KBR0"/>
<comment type="caution">
    <text evidence="2">The sequence shown here is derived from an EMBL/GenBank/DDBJ whole genome shotgun (WGS) entry which is preliminary data.</text>
</comment>
<name>A0AAD5KBR0_9FUNG</name>
<feature type="chain" id="PRO_5042042692" evidence="1">
    <location>
        <begin position="22"/>
        <end position="185"/>
    </location>
</feature>
<reference evidence="2" key="1">
    <citation type="journal article" date="2022" name="IScience">
        <title>Evolution of zygomycete secretomes and the origins of terrestrial fungal ecologies.</title>
        <authorList>
            <person name="Chang Y."/>
            <person name="Wang Y."/>
            <person name="Mondo S."/>
            <person name="Ahrendt S."/>
            <person name="Andreopoulos W."/>
            <person name="Barry K."/>
            <person name="Beard J."/>
            <person name="Benny G.L."/>
            <person name="Blankenship S."/>
            <person name="Bonito G."/>
            <person name="Cuomo C."/>
            <person name="Desiro A."/>
            <person name="Gervers K.A."/>
            <person name="Hundley H."/>
            <person name="Kuo A."/>
            <person name="LaButti K."/>
            <person name="Lang B.F."/>
            <person name="Lipzen A."/>
            <person name="O'Donnell K."/>
            <person name="Pangilinan J."/>
            <person name="Reynolds N."/>
            <person name="Sandor L."/>
            <person name="Smith M.E."/>
            <person name="Tsang A."/>
            <person name="Grigoriev I.V."/>
            <person name="Stajich J.E."/>
            <person name="Spatafora J.W."/>
        </authorList>
    </citation>
    <scope>NUCLEOTIDE SEQUENCE</scope>
    <source>
        <strain evidence="2">RSA 2281</strain>
    </source>
</reference>
<evidence type="ECO:0000313" key="3">
    <source>
        <dbReference type="Proteomes" id="UP001209540"/>
    </source>
</evidence>
<evidence type="ECO:0000256" key="1">
    <source>
        <dbReference type="SAM" id="SignalP"/>
    </source>
</evidence>
<feature type="signal peptide" evidence="1">
    <location>
        <begin position="1"/>
        <end position="21"/>
    </location>
</feature>
<accession>A0AAD5KBR0</accession>
<sequence length="185" mass="21310">MILLLVTIALTLMGGTNMVYGQAPEGLYPLGSNTPRVNPDYCVGFHITYPTEYGKAFEYGEMTHITWEVDRNLTVEPDLITRIRILNHYQRNTQVIGENITIHTYENKGATTFPILIHDEVGLQHYRIMVNYPGKKVHCVYESVPFTVAPRTFERYTELDTPAPPFAVADAQSIKHHHEYRDYYM</sequence>
<reference evidence="2" key="2">
    <citation type="submission" date="2023-02" db="EMBL/GenBank/DDBJ databases">
        <authorList>
            <consortium name="DOE Joint Genome Institute"/>
            <person name="Mondo S.J."/>
            <person name="Chang Y."/>
            <person name="Wang Y."/>
            <person name="Ahrendt S."/>
            <person name="Andreopoulos W."/>
            <person name="Barry K."/>
            <person name="Beard J."/>
            <person name="Benny G.L."/>
            <person name="Blankenship S."/>
            <person name="Bonito G."/>
            <person name="Cuomo C."/>
            <person name="Desiro A."/>
            <person name="Gervers K.A."/>
            <person name="Hundley H."/>
            <person name="Kuo A."/>
            <person name="LaButti K."/>
            <person name="Lang B.F."/>
            <person name="Lipzen A."/>
            <person name="O'Donnell K."/>
            <person name="Pangilinan J."/>
            <person name="Reynolds N."/>
            <person name="Sandor L."/>
            <person name="Smith M.W."/>
            <person name="Tsang A."/>
            <person name="Grigoriev I.V."/>
            <person name="Stajich J.E."/>
            <person name="Spatafora J.W."/>
        </authorList>
    </citation>
    <scope>NUCLEOTIDE SEQUENCE</scope>
    <source>
        <strain evidence="2">RSA 2281</strain>
    </source>
</reference>
<proteinExistence type="predicted"/>
<dbReference type="EMBL" id="JAIXMP010000001">
    <property type="protein sequence ID" value="KAI9278375.1"/>
    <property type="molecule type" value="Genomic_DNA"/>
</dbReference>
<protein>
    <submittedName>
        <fullName evidence="2">Uncharacterized protein</fullName>
    </submittedName>
</protein>
<dbReference type="Proteomes" id="UP001209540">
    <property type="component" value="Unassembled WGS sequence"/>
</dbReference>
<evidence type="ECO:0000313" key="2">
    <source>
        <dbReference type="EMBL" id="KAI9278375.1"/>
    </source>
</evidence>
<organism evidence="2 3">
    <name type="scientific">Phascolomyces articulosus</name>
    <dbReference type="NCBI Taxonomy" id="60185"/>
    <lineage>
        <taxon>Eukaryota</taxon>
        <taxon>Fungi</taxon>
        <taxon>Fungi incertae sedis</taxon>
        <taxon>Mucoromycota</taxon>
        <taxon>Mucoromycotina</taxon>
        <taxon>Mucoromycetes</taxon>
        <taxon>Mucorales</taxon>
        <taxon>Lichtheimiaceae</taxon>
        <taxon>Phascolomyces</taxon>
    </lineage>
</organism>
<keyword evidence="1" id="KW-0732">Signal</keyword>
<gene>
    <name evidence="2" type="ORF">BDA99DRAFT_492015</name>
</gene>